<dbReference type="Proteomes" id="UP000536179">
    <property type="component" value="Unassembled WGS sequence"/>
</dbReference>
<evidence type="ECO:0000313" key="3">
    <source>
        <dbReference type="Proteomes" id="UP000536179"/>
    </source>
</evidence>
<feature type="transmembrane region" description="Helical" evidence="1">
    <location>
        <begin position="533"/>
        <end position="550"/>
    </location>
</feature>
<accession>A0A7W5E4N2</accession>
<keyword evidence="3" id="KW-1185">Reference proteome</keyword>
<dbReference type="InterPro" id="IPR015943">
    <property type="entry name" value="WD40/YVTN_repeat-like_dom_sf"/>
</dbReference>
<evidence type="ECO:0000313" key="2">
    <source>
        <dbReference type="EMBL" id="MBB3209704.1"/>
    </source>
</evidence>
<evidence type="ECO:0008006" key="4">
    <source>
        <dbReference type="Google" id="ProtNLM"/>
    </source>
</evidence>
<dbReference type="RefSeq" id="WP_184308527.1">
    <property type="nucleotide sequence ID" value="NZ_JACHXU010000026.1"/>
</dbReference>
<dbReference type="InterPro" id="IPR011047">
    <property type="entry name" value="Quinoprotein_ADH-like_sf"/>
</dbReference>
<proteinExistence type="predicted"/>
<name>A0A7W5E4N2_9BACT</name>
<sequence>MTVFPMALASPITIASGRVYFIQSVGSLTVLDLQSGHVIARVQPDGDGLNGEVVVDEKYVHIVGQSRLQRIDGRTFTLQERFDTVKTDVNARWITAITRSPTSSVTTNANLLIYDQLDAGSKTVSIGEIDEHQHVIHLAVRENLIIVARQSLQPPKVDVTVIDAESGEQISQGEFEFGSGSELFFGPDFLIEAEVTIAEYDWESGLDFMAGDMPSPTSDYWIRAYDSLSERKGLEVIKRPIPSGFSDANPVMLDGYFIDEYGSVSLINDENRERSLKSFDQRDEDEDESALVWRSILIPKASVTLFQASRIEPEGVSGLIFHTESDWARWLISHRSSMKPRIEQAAFDRPSDLLVIGSSDGRVECVDNSTGDSKWLYTFAYSYIVGSFNSRTVFPYFSTSERLHRQRHEDARQLSASQKLVRENSQMSWGDPAVERRENTVEHIHDPKPDLLHPKRIERMNAVWRSVWKSMGFVIVMFFFSGALLTVYSSSTWLHEVCVVLLVVVCALSSQAIGNCLWEHHRVDEAMTRGMKINFVLLILVIATIGFRWFAKTKATTSRRPVLFGLATISTAMLLLYVNWLPLLTP</sequence>
<protein>
    <recommendedName>
        <fullName evidence="4">Transmembrane protein</fullName>
    </recommendedName>
</protein>
<keyword evidence="1" id="KW-0472">Membrane</keyword>
<keyword evidence="1" id="KW-1133">Transmembrane helix</keyword>
<feature type="transmembrane region" description="Helical" evidence="1">
    <location>
        <begin position="493"/>
        <end position="513"/>
    </location>
</feature>
<reference evidence="2 3" key="1">
    <citation type="submission" date="2020-08" db="EMBL/GenBank/DDBJ databases">
        <title>Genomic Encyclopedia of Type Strains, Phase III (KMG-III): the genomes of soil and plant-associated and newly described type strains.</title>
        <authorList>
            <person name="Whitman W."/>
        </authorList>
    </citation>
    <scope>NUCLEOTIDE SEQUENCE [LARGE SCALE GENOMIC DNA]</scope>
    <source>
        <strain evidence="2 3">CECT 8075</strain>
    </source>
</reference>
<dbReference type="Gene3D" id="2.130.10.10">
    <property type="entry name" value="YVTN repeat-like/Quinoprotein amine dehydrogenase"/>
    <property type="match status" value="1"/>
</dbReference>
<gene>
    <name evidence="2" type="ORF">FHS27_005544</name>
</gene>
<keyword evidence="1" id="KW-0812">Transmembrane</keyword>
<dbReference type="SUPFAM" id="SSF50998">
    <property type="entry name" value="Quinoprotein alcohol dehydrogenase-like"/>
    <property type="match status" value="1"/>
</dbReference>
<feature type="transmembrane region" description="Helical" evidence="1">
    <location>
        <begin position="562"/>
        <end position="580"/>
    </location>
</feature>
<dbReference type="EMBL" id="JACHXU010000026">
    <property type="protein sequence ID" value="MBB3209704.1"/>
    <property type="molecule type" value="Genomic_DNA"/>
</dbReference>
<feature type="transmembrane region" description="Helical" evidence="1">
    <location>
        <begin position="467"/>
        <end position="486"/>
    </location>
</feature>
<evidence type="ECO:0000256" key="1">
    <source>
        <dbReference type="SAM" id="Phobius"/>
    </source>
</evidence>
<comment type="caution">
    <text evidence="2">The sequence shown here is derived from an EMBL/GenBank/DDBJ whole genome shotgun (WGS) entry which is preliminary data.</text>
</comment>
<dbReference type="AlphaFoldDB" id="A0A7W5E4N2"/>
<organism evidence="2 3">
    <name type="scientific">Aporhodopirellula rubra</name>
    <dbReference type="NCBI Taxonomy" id="980271"/>
    <lineage>
        <taxon>Bacteria</taxon>
        <taxon>Pseudomonadati</taxon>
        <taxon>Planctomycetota</taxon>
        <taxon>Planctomycetia</taxon>
        <taxon>Pirellulales</taxon>
        <taxon>Pirellulaceae</taxon>
        <taxon>Aporhodopirellula</taxon>
    </lineage>
</organism>